<name>A0A5J6MFV9_9PROT</name>
<evidence type="ECO:0000256" key="3">
    <source>
        <dbReference type="ARBA" id="ARBA00023163"/>
    </source>
</evidence>
<keyword evidence="1" id="KW-0805">Transcription regulation</keyword>
<dbReference type="Gene3D" id="1.10.357.10">
    <property type="entry name" value="Tetracycline Repressor, domain 2"/>
    <property type="match status" value="1"/>
</dbReference>
<dbReference type="AlphaFoldDB" id="A0A5J6MFV9"/>
<dbReference type="GO" id="GO:0003700">
    <property type="term" value="F:DNA-binding transcription factor activity"/>
    <property type="evidence" value="ECO:0007669"/>
    <property type="project" value="TreeGrafter"/>
</dbReference>
<dbReference type="EMBL" id="CP042906">
    <property type="protein sequence ID" value="QEX15335.1"/>
    <property type="molecule type" value="Genomic_DNA"/>
</dbReference>
<dbReference type="InterPro" id="IPR039536">
    <property type="entry name" value="TetR_C_Proteobacteria"/>
</dbReference>
<evidence type="ECO:0000256" key="1">
    <source>
        <dbReference type="ARBA" id="ARBA00023015"/>
    </source>
</evidence>
<dbReference type="SUPFAM" id="SSF46689">
    <property type="entry name" value="Homeodomain-like"/>
    <property type="match status" value="1"/>
</dbReference>
<organism evidence="6 7">
    <name type="scientific">Hypericibacter terrae</name>
    <dbReference type="NCBI Taxonomy" id="2602015"/>
    <lineage>
        <taxon>Bacteria</taxon>
        <taxon>Pseudomonadati</taxon>
        <taxon>Pseudomonadota</taxon>
        <taxon>Alphaproteobacteria</taxon>
        <taxon>Rhodospirillales</taxon>
        <taxon>Dongiaceae</taxon>
        <taxon>Hypericibacter</taxon>
    </lineage>
</organism>
<keyword evidence="7" id="KW-1185">Reference proteome</keyword>
<keyword evidence="3" id="KW-0804">Transcription</keyword>
<reference evidence="6 7" key="1">
    <citation type="submission" date="2019-08" db="EMBL/GenBank/DDBJ databases">
        <title>Hyperibacter terrae gen. nov., sp. nov. and Hyperibacter viscosus sp. nov., two new members in the family Rhodospirillaceae isolated from the rhizosphere of Hypericum perforatum.</title>
        <authorList>
            <person name="Noviana Z."/>
        </authorList>
    </citation>
    <scope>NUCLEOTIDE SEQUENCE [LARGE SCALE GENOMIC DNA]</scope>
    <source>
        <strain evidence="6 7">R5913</strain>
    </source>
</reference>
<protein>
    <recommendedName>
        <fullName evidence="5">HTH tetR-type domain-containing protein</fullName>
    </recommendedName>
</protein>
<dbReference type="Pfam" id="PF00440">
    <property type="entry name" value="TetR_N"/>
    <property type="match status" value="1"/>
</dbReference>
<dbReference type="GO" id="GO:0000976">
    <property type="term" value="F:transcription cis-regulatory region binding"/>
    <property type="evidence" value="ECO:0007669"/>
    <property type="project" value="TreeGrafter"/>
</dbReference>
<feature type="DNA-binding region" description="H-T-H motif" evidence="4">
    <location>
        <begin position="24"/>
        <end position="43"/>
    </location>
</feature>
<keyword evidence="2 4" id="KW-0238">DNA-binding</keyword>
<dbReference type="PANTHER" id="PTHR30055">
    <property type="entry name" value="HTH-TYPE TRANSCRIPTIONAL REGULATOR RUTR"/>
    <property type="match status" value="1"/>
</dbReference>
<dbReference type="InterPro" id="IPR036271">
    <property type="entry name" value="Tet_transcr_reg_TetR-rel_C_sf"/>
</dbReference>
<dbReference type="SUPFAM" id="SSF48498">
    <property type="entry name" value="Tetracyclin repressor-like, C-terminal domain"/>
    <property type="match status" value="1"/>
</dbReference>
<dbReference type="KEGG" id="htq:FRZ44_06180"/>
<dbReference type="PROSITE" id="PS50977">
    <property type="entry name" value="HTH_TETR_2"/>
    <property type="match status" value="1"/>
</dbReference>
<evidence type="ECO:0000256" key="4">
    <source>
        <dbReference type="PROSITE-ProRule" id="PRU00335"/>
    </source>
</evidence>
<evidence type="ECO:0000259" key="5">
    <source>
        <dbReference type="PROSITE" id="PS50977"/>
    </source>
</evidence>
<feature type="domain" description="HTH tetR-type" evidence="5">
    <location>
        <begin position="1"/>
        <end position="61"/>
    </location>
</feature>
<evidence type="ECO:0000313" key="6">
    <source>
        <dbReference type="EMBL" id="QEX15335.1"/>
    </source>
</evidence>
<dbReference type="InterPro" id="IPR009057">
    <property type="entry name" value="Homeodomain-like_sf"/>
</dbReference>
<evidence type="ECO:0000256" key="2">
    <source>
        <dbReference type="ARBA" id="ARBA00023125"/>
    </source>
</evidence>
<dbReference type="Proteomes" id="UP000326202">
    <property type="component" value="Chromosome"/>
</dbReference>
<proteinExistence type="predicted"/>
<sequence length="195" mass="22035">MQRERHILDVAGETFLRLGFDGTTMDAVAERARISKRTLYARYRDKAALFNAVLGGLIDHWLVPIDRFQSGQGALKETLLTLARYLSLFALTPQSVGVTRILIAESERQPGFGRMAIESGRRPALRVIASILRRHRAELRRVDLDMAAEHFMNLVVDGHLQLACLGVQSSRRQIEHRVRTAVDMFLSGVRRRGMA</sequence>
<dbReference type="Pfam" id="PF14246">
    <property type="entry name" value="TetR_C_7"/>
    <property type="match status" value="1"/>
</dbReference>
<dbReference type="FunFam" id="1.10.10.60:FF:000141">
    <property type="entry name" value="TetR family transcriptional regulator"/>
    <property type="match status" value="1"/>
</dbReference>
<dbReference type="PRINTS" id="PR00455">
    <property type="entry name" value="HTHTETR"/>
</dbReference>
<dbReference type="Gene3D" id="1.10.10.60">
    <property type="entry name" value="Homeodomain-like"/>
    <property type="match status" value="1"/>
</dbReference>
<dbReference type="PANTHER" id="PTHR30055:SF234">
    <property type="entry name" value="HTH-TYPE TRANSCRIPTIONAL REGULATOR BETI"/>
    <property type="match status" value="1"/>
</dbReference>
<accession>A0A5J6MFV9</accession>
<dbReference type="InterPro" id="IPR001647">
    <property type="entry name" value="HTH_TetR"/>
</dbReference>
<evidence type="ECO:0000313" key="7">
    <source>
        <dbReference type="Proteomes" id="UP000326202"/>
    </source>
</evidence>
<dbReference type="InterPro" id="IPR050109">
    <property type="entry name" value="HTH-type_TetR-like_transc_reg"/>
</dbReference>
<gene>
    <name evidence="6" type="ORF">FRZ44_06180</name>
</gene>